<feature type="region of interest" description="Disordered" evidence="1">
    <location>
        <begin position="1141"/>
        <end position="1162"/>
    </location>
</feature>
<dbReference type="GO" id="GO:0031267">
    <property type="term" value="F:small GTPase binding"/>
    <property type="evidence" value="ECO:0007669"/>
    <property type="project" value="TreeGrafter"/>
</dbReference>
<dbReference type="InterPro" id="IPR003123">
    <property type="entry name" value="VPS9"/>
</dbReference>
<dbReference type="Gene3D" id="1.20.1050.80">
    <property type="entry name" value="VPS9 domain"/>
    <property type="match status" value="2"/>
</dbReference>
<dbReference type="InterPro" id="IPR045046">
    <property type="entry name" value="Vps9-like"/>
</dbReference>
<name>A0A9P6VW53_RHOMI</name>
<feature type="compositionally biased region" description="Basic and acidic residues" evidence="1">
    <location>
        <begin position="699"/>
        <end position="709"/>
    </location>
</feature>
<evidence type="ECO:0000313" key="3">
    <source>
        <dbReference type="EMBL" id="KAG0657449.1"/>
    </source>
</evidence>
<feature type="compositionally biased region" description="Low complexity" evidence="1">
    <location>
        <begin position="16"/>
        <end position="26"/>
    </location>
</feature>
<feature type="region of interest" description="Disordered" evidence="1">
    <location>
        <begin position="1016"/>
        <end position="1043"/>
    </location>
</feature>
<evidence type="ECO:0000259" key="2">
    <source>
        <dbReference type="PROSITE" id="PS51205"/>
    </source>
</evidence>
<feature type="region of interest" description="Disordered" evidence="1">
    <location>
        <begin position="344"/>
        <end position="378"/>
    </location>
</feature>
<organism evidence="3 4">
    <name type="scientific">Rhodotorula mucilaginosa</name>
    <name type="common">Yeast</name>
    <name type="synonym">Rhodotorula rubra</name>
    <dbReference type="NCBI Taxonomy" id="5537"/>
    <lineage>
        <taxon>Eukaryota</taxon>
        <taxon>Fungi</taxon>
        <taxon>Dikarya</taxon>
        <taxon>Basidiomycota</taxon>
        <taxon>Pucciniomycotina</taxon>
        <taxon>Microbotryomycetes</taxon>
        <taxon>Sporidiobolales</taxon>
        <taxon>Sporidiobolaceae</taxon>
        <taxon>Rhodotorula</taxon>
    </lineage>
</organism>
<dbReference type="GO" id="GO:0005829">
    <property type="term" value="C:cytosol"/>
    <property type="evidence" value="ECO:0007669"/>
    <property type="project" value="TreeGrafter"/>
</dbReference>
<feature type="compositionally biased region" description="Basic and acidic residues" evidence="1">
    <location>
        <begin position="1153"/>
        <end position="1162"/>
    </location>
</feature>
<gene>
    <name evidence="3" type="ORF">C6P46_006525</name>
</gene>
<dbReference type="AlphaFoldDB" id="A0A9P6VW53"/>
<dbReference type="OrthoDB" id="10264848at2759"/>
<feature type="domain" description="VPS9" evidence="2">
    <location>
        <begin position="541"/>
        <end position="822"/>
    </location>
</feature>
<feature type="region of interest" description="Disordered" evidence="1">
    <location>
        <begin position="726"/>
        <end position="757"/>
    </location>
</feature>
<accession>A0A9P6VW53</accession>
<dbReference type="SUPFAM" id="SSF109993">
    <property type="entry name" value="VPS9 domain"/>
    <property type="match status" value="1"/>
</dbReference>
<feature type="compositionally biased region" description="Low complexity" evidence="1">
    <location>
        <begin position="101"/>
        <end position="119"/>
    </location>
</feature>
<proteinExistence type="predicted"/>
<dbReference type="Proteomes" id="UP000777482">
    <property type="component" value="Unassembled WGS sequence"/>
</dbReference>
<dbReference type="GO" id="GO:0030139">
    <property type="term" value="C:endocytic vesicle"/>
    <property type="evidence" value="ECO:0007669"/>
    <property type="project" value="TreeGrafter"/>
</dbReference>
<dbReference type="GO" id="GO:0016192">
    <property type="term" value="P:vesicle-mediated transport"/>
    <property type="evidence" value="ECO:0007669"/>
    <property type="project" value="InterPro"/>
</dbReference>
<comment type="caution">
    <text evidence="3">The sequence shown here is derived from an EMBL/GenBank/DDBJ whole genome shotgun (WGS) entry which is preliminary data.</text>
</comment>
<sequence length="1162" mass="122580">MATARAVSPGSDTDALSSTPNSLSRPSSRRTLRTVPSSSSDPASAHPLLTDWTNSGSKAPGTYAVYDKSSRKRAGSSSQSLSVLSPPSSTLSPNEGPLAPSPSSSTATTSPFAPSSTHSLPPLISRPSSTQLPPPSQGRQYARSVSEAKEQLQRQALKAELQDLGLSAESAGAALVARLGTLDDHADLKNLSVVIRSGKLTLLLPAERLDPDGPLGLPFLLDHLVLLDPPSSASETSSLAIERPFVTLSGLRGVLSGGELVFTSCVAAPRVEDSPAFHDEGVQRSLRGVTPLSAPPTSVHYPSSTLISAITTLSIPQTRSPTVASPPPTSRTTSRLAALFAKPAGQTPEPTNGPAAPDSHASPSAADAAEARSTSHSRPLHSVEIPVLAVGKIIRHDDVASTISSALLAHLRQQCRSIEGTAGETDVAVVIDDFARQFEPSKTVNGGIALNSTDLAPSTSLLYADVETLTEAYQEMLHDVRLDFARNLGSAGAKDSSVDAPSLEDFAQLEERIDASLEKLEAAVTSTIYDRLFAPSTSHDLQEDENLASRIAALNVLGLDLEHLGIDLDPDQELEEDWHLQNTGPRDSLEAIASRVGRELNRLEDPSELTPVAKLAILVECHKIIVDGLSNLPAIRLKKEVTADDKSSIADRPAVVEMDDASSRSSSLPPSRPRSPTPNGLAGEATLEDDLLRTPRPPSLEERPVPEIRLPEAARGLSASVLEATSSSMLPANPSPPTSIFETSRSRGRASPSASNSSSADLILPLLIYSVVRANPPHLFSHLRYIHRFRAESLLRGQASYAATNFDAVIEWSQHVDLSTLGLSSDNVITGASSSPSQQLGTPSLTRPRAYTTPSTFLRERVSLTADQLVDSANSALTGVVDSSYRLLFGAGGLASSAPRTLDDVKNVLDGARGRAREKLPFRRSNSARDFPILIAGRRRATSVASNKATTNAAPGATSEESPSDAASAVTAPPPLPPRPQSPVKEGEDSDARSVRSVSSFLGFRDSTIGRAIASHTGGHASDRQEAASPENSPSSTSLGGRLLGRIADGASSSARRATLLNPLTGWAGTTPSLAPVPASPAGDELGEEYRPQQRFLDVESAQDLKLSEVQDLLLEYRKAVAALRARPAAMLQAHAREDDTVDAQLAEENLSLDEKSVQTPE</sequence>
<evidence type="ECO:0000256" key="1">
    <source>
        <dbReference type="SAM" id="MobiDB-lite"/>
    </source>
</evidence>
<feature type="compositionally biased region" description="Low complexity" evidence="1">
    <location>
        <begin position="33"/>
        <end position="45"/>
    </location>
</feature>
<feature type="compositionally biased region" description="Basic and acidic residues" evidence="1">
    <location>
        <begin position="985"/>
        <end position="994"/>
    </location>
</feature>
<feature type="compositionally biased region" description="Pro residues" evidence="1">
    <location>
        <begin position="972"/>
        <end position="981"/>
    </location>
</feature>
<dbReference type="PANTHER" id="PTHR23101">
    <property type="entry name" value="RAB GDP/GTP EXCHANGE FACTOR"/>
    <property type="match status" value="1"/>
</dbReference>
<feature type="compositionally biased region" description="Polar residues" evidence="1">
    <location>
        <begin position="1030"/>
        <end position="1039"/>
    </location>
</feature>
<protein>
    <recommendedName>
        <fullName evidence="2">VPS9 domain-containing protein</fullName>
    </recommendedName>
</protein>
<dbReference type="PANTHER" id="PTHR23101:SF25">
    <property type="entry name" value="GTPASE-ACTIVATING PROTEIN AND VPS9 DOMAIN-CONTAINING PROTEIN 1"/>
    <property type="match status" value="1"/>
</dbReference>
<feature type="region of interest" description="Disordered" evidence="1">
    <location>
        <begin position="1"/>
        <end position="148"/>
    </location>
</feature>
<keyword evidence="4" id="KW-1185">Reference proteome</keyword>
<feature type="region of interest" description="Disordered" evidence="1">
    <location>
        <begin position="642"/>
        <end position="709"/>
    </location>
</feature>
<feature type="compositionally biased region" description="Low complexity" evidence="1">
    <location>
        <begin position="354"/>
        <end position="368"/>
    </location>
</feature>
<dbReference type="Pfam" id="PF02204">
    <property type="entry name" value="VPS9"/>
    <property type="match status" value="1"/>
</dbReference>
<feature type="region of interest" description="Disordered" evidence="1">
    <location>
        <begin position="1064"/>
        <end position="1086"/>
    </location>
</feature>
<evidence type="ECO:0000313" key="4">
    <source>
        <dbReference type="Proteomes" id="UP000777482"/>
    </source>
</evidence>
<dbReference type="InterPro" id="IPR037191">
    <property type="entry name" value="VPS9_dom_sf"/>
</dbReference>
<dbReference type="EMBL" id="PUHQ01000081">
    <property type="protein sequence ID" value="KAG0657449.1"/>
    <property type="molecule type" value="Genomic_DNA"/>
</dbReference>
<feature type="region of interest" description="Disordered" evidence="1">
    <location>
        <begin position="940"/>
        <end position="999"/>
    </location>
</feature>
<reference evidence="3 4" key="1">
    <citation type="submission" date="2020-11" db="EMBL/GenBank/DDBJ databases">
        <title>Kefir isolates.</title>
        <authorList>
            <person name="Marcisauskas S."/>
            <person name="Kim Y."/>
            <person name="Blasche S."/>
        </authorList>
    </citation>
    <scope>NUCLEOTIDE SEQUENCE [LARGE SCALE GENOMIC DNA]</scope>
    <source>
        <strain evidence="3 4">KR</strain>
    </source>
</reference>
<dbReference type="PROSITE" id="PS51205">
    <property type="entry name" value="VPS9"/>
    <property type="match status" value="1"/>
</dbReference>
<feature type="compositionally biased region" description="Low complexity" evidence="1">
    <location>
        <begin position="75"/>
        <end position="93"/>
    </location>
</feature>
<dbReference type="GO" id="GO:0005085">
    <property type="term" value="F:guanyl-nucleotide exchange factor activity"/>
    <property type="evidence" value="ECO:0007669"/>
    <property type="project" value="InterPro"/>
</dbReference>
<feature type="compositionally biased region" description="Polar residues" evidence="1">
    <location>
        <begin position="943"/>
        <end position="953"/>
    </location>
</feature>